<dbReference type="InterPro" id="IPR000847">
    <property type="entry name" value="LysR_HTH_N"/>
</dbReference>
<dbReference type="SUPFAM" id="SSF46785">
    <property type="entry name" value="Winged helix' DNA-binding domain"/>
    <property type="match status" value="1"/>
</dbReference>
<dbReference type="PANTHER" id="PTHR30118:SF15">
    <property type="entry name" value="TRANSCRIPTIONAL REGULATORY PROTEIN"/>
    <property type="match status" value="1"/>
</dbReference>
<keyword evidence="3" id="KW-0238">DNA-binding</keyword>
<evidence type="ECO:0000313" key="7">
    <source>
        <dbReference type="Proteomes" id="UP000247755"/>
    </source>
</evidence>
<name>A0A318IZP7_BURPY</name>
<evidence type="ECO:0000313" key="6">
    <source>
        <dbReference type="EMBL" id="PXX40403.1"/>
    </source>
</evidence>
<dbReference type="PANTHER" id="PTHR30118">
    <property type="entry name" value="HTH-TYPE TRANSCRIPTIONAL REGULATOR LEUO-RELATED"/>
    <property type="match status" value="1"/>
</dbReference>
<dbReference type="Proteomes" id="UP000247755">
    <property type="component" value="Unassembled WGS sequence"/>
</dbReference>
<dbReference type="PROSITE" id="PS50931">
    <property type="entry name" value="HTH_LYSR"/>
    <property type="match status" value="1"/>
</dbReference>
<evidence type="ECO:0000256" key="1">
    <source>
        <dbReference type="ARBA" id="ARBA00009437"/>
    </source>
</evidence>
<dbReference type="Pfam" id="PF00126">
    <property type="entry name" value="HTH_1"/>
    <property type="match status" value="1"/>
</dbReference>
<dbReference type="GO" id="GO:0003677">
    <property type="term" value="F:DNA binding"/>
    <property type="evidence" value="ECO:0007669"/>
    <property type="project" value="UniProtKB-KW"/>
</dbReference>
<dbReference type="InterPro" id="IPR036388">
    <property type="entry name" value="WH-like_DNA-bd_sf"/>
</dbReference>
<comment type="similarity">
    <text evidence="1">Belongs to the LysR transcriptional regulatory family.</text>
</comment>
<dbReference type="Pfam" id="PF03466">
    <property type="entry name" value="LysR_substrate"/>
    <property type="match status" value="1"/>
</dbReference>
<evidence type="ECO:0000256" key="3">
    <source>
        <dbReference type="ARBA" id="ARBA00023125"/>
    </source>
</evidence>
<feature type="domain" description="HTH lysR-type" evidence="5">
    <location>
        <begin position="15"/>
        <end position="72"/>
    </location>
</feature>
<evidence type="ECO:0000259" key="5">
    <source>
        <dbReference type="PROSITE" id="PS50931"/>
    </source>
</evidence>
<dbReference type="EMBL" id="QJJY01000001">
    <property type="protein sequence ID" value="PXX40403.1"/>
    <property type="molecule type" value="Genomic_DNA"/>
</dbReference>
<dbReference type="GO" id="GO:0003700">
    <property type="term" value="F:DNA-binding transcription factor activity"/>
    <property type="evidence" value="ECO:0007669"/>
    <property type="project" value="InterPro"/>
</dbReference>
<gene>
    <name evidence="6" type="ORF">NA66_100113</name>
</gene>
<reference evidence="6 7" key="1">
    <citation type="submission" date="2018-05" db="EMBL/GenBank/DDBJ databases">
        <title>Comparative genomics of bacterial root endophytes of switchgrass collected from native prairies over two seasons.</title>
        <authorList>
            <person name="Tang Y."/>
        </authorList>
    </citation>
    <scope>NUCLEOTIDE SEQUENCE [LARGE SCALE GENOMIC DNA]</scope>
    <source>
        <strain evidence="6 7">NFIX32</strain>
    </source>
</reference>
<proteinExistence type="inferred from homology"/>
<sequence length="336" mass="35703">MPDHAVAYPVRMEDIDLNLVTALDALLSESSVTGAARRLGLSTSAMSRTLTRLRLSTGDPLLVRAGRKLVPTPHAAALRDRVHAIASDARAVLRPATADVDMATLASTFTIRASASFMEMLSGPVVAAIGEVAPHVRIRFVPKPDRDPQALRDGTVDLEIGKRGDDAPELHTRMLGHDWHVAVARAGHPLFASARITPARYAACRHVIASQLGDFGGPADDSTDRSGPGQTVHVVVPGYPDAMRVAASTDLIALVPRSSLGNAFSPGLAEALGLRSFEIPVRLPAILVAALWHPRNHGDPVHRRLRNAVIAVCQRAYPDSRAPRTPARGAGTRTAG</sequence>
<accession>A0A318IZP7</accession>
<keyword evidence="2" id="KW-0805">Transcription regulation</keyword>
<dbReference type="SUPFAM" id="SSF53850">
    <property type="entry name" value="Periplasmic binding protein-like II"/>
    <property type="match status" value="1"/>
</dbReference>
<organism evidence="6 7">
    <name type="scientific">Burkholderia pyrrocinia</name>
    <name type="common">Pseudomonas pyrrocinia</name>
    <dbReference type="NCBI Taxonomy" id="60550"/>
    <lineage>
        <taxon>Bacteria</taxon>
        <taxon>Pseudomonadati</taxon>
        <taxon>Pseudomonadota</taxon>
        <taxon>Betaproteobacteria</taxon>
        <taxon>Burkholderiales</taxon>
        <taxon>Burkholderiaceae</taxon>
        <taxon>Burkholderia</taxon>
        <taxon>Burkholderia cepacia complex</taxon>
    </lineage>
</organism>
<keyword evidence="4" id="KW-0804">Transcription</keyword>
<dbReference type="Gene3D" id="3.40.190.10">
    <property type="entry name" value="Periplasmic binding protein-like II"/>
    <property type="match status" value="2"/>
</dbReference>
<dbReference type="InterPro" id="IPR005119">
    <property type="entry name" value="LysR_subst-bd"/>
</dbReference>
<dbReference type="AlphaFoldDB" id="A0A318IZP7"/>
<dbReference type="InterPro" id="IPR036390">
    <property type="entry name" value="WH_DNA-bd_sf"/>
</dbReference>
<protein>
    <submittedName>
        <fullName evidence="6">LysR family transcriptional regulator</fullName>
    </submittedName>
</protein>
<evidence type="ECO:0000256" key="4">
    <source>
        <dbReference type="ARBA" id="ARBA00023163"/>
    </source>
</evidence>
<evidence type="ECO:0000256" key="2">
    <source>
        <dbReference type="ARBA" id="ARBA00023015"/>
    </source>
</evidence>
<dbReference type="Gene3D" id="1.10.10.10">
    <property type="entry name" value="Winged helix-like DNA-binding domain superfamily/Winged helix DNA-binding domain"/>
    <property type="match status" value="1"/>
</dbReference>
<comment type="caution">
    <text evidence="6">The sequence shown here is derived from an EMBL/GenBank/DDBJ whole genome shotgun (WGS) entry which is preliminary data.</text>
</comment>
<dbReference type="InterPro" id="IPR050389">
    <property type="entry name" value="LysR-type_TF"/>
</dbReference>